<dbReference type="GO" id="GO:1990817">
    <property type="term" value="F:poly(A) RNA polymerase activity"/>
    <property type="evidence" value="ECO:0007669"/>
    <property type="project" value="UniProtKB-EC"/>
</dbReference>
<name>F9Y673_KETVW</name>
<dbReference type="InterPro" id="IPR050264">
    <property type="entry name" value="Bact_CCA-adding_enz_type3_sf"/>
</dbReference>
<feature type="domain" description="tRNA nucleotidyltransferase/poly(A) polymerase RNA and SrmB- binding" evidence="10">
    <location>
        <begin position="179"/>
        <end position="234"/>
    </location>
</feature>
<evidence type="ECO:0000313" key="12">
    <source>
        <dbReference type="Proteomes" id="UP000000692"/>
    </source>
</evidence>
<dbReference type="eggNOG" id="COG0617">
    <property type="taxonomic scope" value="Bacteria"/>
</dbReference>
<dbReference type="SUPFAM" id="SSF81301">
    <property type="entry name" value="Nucleotidyltransferase"/>
    <property type="match status" value="1"/>
</dbReference>
<dbReference type="InterPro" id="IPR032828">
    <property type="entry name" value="PolyA_RNA-bd"/>
</dbReference>
<evidence type="ECO:0000256" key="1">
    <source>
        <dbReference type="ARBA" id="ARBA00001946"/>
    </source>
</evidence>
<evidence type="ECO:0000256" key="7">
    <source>
        <dbReference type="ARBA" id="ARBA00022842"/>
    </source>
</evidence>
<evidence type="ECO:0000256" key="6">
    <source>
        <dbReference type="ARBA" id="ARBA00022741"/>
    </source>
</evidence>
<comment type="similarity">
    <text evidence="8">Belongs to the tRNA nucleotidyltransferase/poly(A) polymerase family.</text>
</comment>
<keyword evidence="6" id="KW-0547">Nucleotide-binding</keyword>
<dbReference type="Gene3D" id="3.30.460.10">
    <property type="entry name" value="Beta Polymerase, domain 2"/>
    <property type="match status" value="1"/>
</dbReference>
<dbReference type="GO" id="GO:0000049">
    <property type="term" value="F:tRNA binding"/>
    <property type="evidence" value="ECO:0007669"/>
    <property type="project" value="TreeGrafter"/>
</dbReference>
<dbReference type="EMBL" id="CP002018">
    <property type="protein sequence ID" value="AEM42070.1"/>
    <property type="molecule type" value="Genomic_DNA"/>
</dbReference>
<dbReference type="CDD" id="cd05398">
    <property type="entry name" value="NT_ClassII-CCAase"/>
    <property type="match status" value="1"/>
</dbReference>
<dbReference type="GO" id="GO:0000166">
    <property type="term" value="F:nucleotide binding"/>
    <property type="evidence" value="ECO:0007669"/>
    <property type="project" value="UniProtKB-KW"/>
</dbReference>
<protein>
    <submittedName>
        <fullName evidence="11">tRNA-nucleotidyltransferase 1</fullName>
        <ecNumber evidence="11">2.7.7.19</ecNumber>
    </submittedName>
</protein>
<evidence type="ECO:0000259" key="10">
    <source>
        <dbReference type="Pfam" id="PF12627"/>
    </source>
</evidence>
<feature type="domain" description="Poly A polymerase head" evidence="9">
    <location>
        <begin position="27"/>
        <end position="146"/>
    </location>
</feature>
<evidence type="ECO:0000256" key="2">
    <source>
        <dbReference type="ARBA" id="ARBA00022679"/>
    </source>
</evidence>
<dbReference type="GO" id="GO:0046872">
    <property type="term" value="F:metal ion binding"/>
    <property type="evidence" value="ECO:0007669"/>
    <property type="project" value="UniProtKB-KW"/>
</dbReference>
<keyword evidence="7" id="KW-0460">Magnesium</keyword>
<keyword evidence="5" id="KW-0479">Metal-binding</keyword>
<dbReference type="PATRIC" id="fig|759362.5.peg.2318"/>
<dbReference type="GO" id="GO:0008033">
    <property type="term" value="P:tRNA processing"/>
    <property type="evidence" value="ECO:0007669"/>
    <property type="project" value="UniProtKB-KW"/>
</dbReference>
<dbReference type="PANTHER" id="PTHR46173">
    <property type="entry name" value="CCA TRNA NUCLEOTIDYLTRANSFERASE 1, MITOCHONDRIAL"/>
    <property type="match status" value="1"/>
</dbReference>
<keyword evidence="12" id="KW-1185">Reference proteome</keyword>
<comment type="cofactor">
    <cofactor evidence="1">
        <name>Mg(2+)</name>
        <dbReference type="ChEBI" id="CHEBI:18420"/>
    </cofactor>
</comment>
<keyword evidence="8" id="KW-0694">RNA-binding</keyword>
<dbReference type="EC" id="2.7.7.19" evidence="11"/>
<dbReference type="Pfam" id="PF12627">
    <property type="entry name" value="PolyA_pol_RNAbd"/>
    <property type="match status" value="1"/>
</dbReference>
<dbReference type="Gene3D" id="1.10.3090.10">
    <property type="entry name" value="cca-adding enzyme, domain 2"/>
    <property type="match status" value="1"/>
</dbReference>
<dbReference type="OrthoDB" id="9805698at2"/>
<dbReference type="Proteomes" id="UP000000692">
    <property type="component" value="Chromosome"/>
</dbReference>
<gene>
    <name evidence="11" type="ordered locus">KVU_2231</name>
</gene>
<sequence>MKLDADWLHHSALQDICATLTGAGHQAWFVGGCVRNAVIGGGATDVDMATDATPAQVKAALSGLRTVDTGIDHGTITVLTAQGPVEITTFRRDVETDGRHARVVFGTDLAEDAARRDFTMNALYAAPDGTLADPVGGLPDALSGTVRFIGDAPTRIREDYLRILRFFRFHAWYGEAGAIDADGLAACAELADGIEGLSRERVGAEMRKLLSAPDPAPAIAAMAQSGVLLRILPGAGLGTLPALVHIEGLMALPPAPMRRLAAIGGEDAARLLRLSNAEARVLAQMQNPQPLHEAAYRYGADIALDMAVITYASLSQMPPADLRARAGWAAAQKFPLKSSDLPLSGPALGQALRAAEARWIASDFSLGKDELKG</sequence>
<keyword evidence="4 11" id="KW-0548">Nucleotidyltransferase</keyword>
<keyword evidence="3" id="KW-0819">tRNA processing</keyword>
<reference evidence="11 12" key="1">
    <citation type="journal article" date="2011" name="J. Bacteriol.">
        <title>Complete genome sequence of the industrial strain Ketogulonicigenium vulgare WSH-001.</title>
        <authorList>
            <person name="Liu L."/>
            <person name="Li Y."/>
            <person name="Zhang J."/>
            <person name="Zhou Z."/>
            <person name="Liu J."/>
            <person name="Li X."/>
            <person name="Zhou J."/>
            <person name="Du G."/>
            <person name="Wang L."/>
            <person name="Chen J."/>
        </authorList>
    </citation>
    <scope>NUCLEOTIDE SEQUENCE [LARGE SCALE GENOMIC DNA]</scope>
    <source>
        <strain evidence="11 12">WSH-001</strain>
    </source>
</reference>
<evidence type="ECO:0000256" key="5">
    <source>
        <dbReference type="ARBA" id="ARBA00022723"/>
    </source>
</evidence>
<evidence type="ECO:0000256" key="8">
    <source>
        <dbReference type="RuleBase" id="RU003953"/>
    </source>
</evidence>
<dbReference type="PANTHER" id="PTHR46173:SF1">
    <property type="entry name" value="CCA TRNA NUCLEOTIDYLTRANSFERASE 1, MITOCHONDRIAL"/>
    <property type="match status" value="1"/>
</dbReference>
<dbReference type="HOGENOM" id="CLU_015961_2_3_5"/>
<dbReference type="PROSITE" id="PS51257">
    <property type="entry name" value="PROKAR_LIPOPROTEIN"/>
    <property type="match status" value="1"/>
</dbReference>
<dbReference type="InterPro" id="IPR043519">
    <property type="entry name" value="NT_sf"/>
</dbReference>
<keyword evidence="2 8" id="KW-0808">Transferase</keyword>
<proteinExistence type="inferred from homology"/>
<dbReference type="Pfam" id="PF01743">
    <property type="entry name" value="PolyA_pol"/>
    <property type="match status" value="1"/>
</dbReference>
<organism evidence="11 12">
    <name type="scientific">Ketogulonicigenium vulgare (strain WSH-001)</name>
    <dbReference type="NCBI Taxonomy" id="759362"/>
    <lineage>
        <taxon>Bacteria</taxon>
        <taxon>Pseudomonadati</taxon>
        <taxon>Pseudomonadota</taxon>
        <taxon>Alphaproteobacteria</taxon>
        <taxon>Rhodobacterales</taxon>
        <taxon>Roseobacteraceae</taxon>
        <taxon>Ketogulonicigenium</taxon>
    </lineage>
</organism>
<dbReference type="InterPro" id="IPR002646">
    <property type="entry name" value="PolA_pol_head_dom"/>
</dbReference>
<evidence type="ECO:0000259" key="9">
    <source>
        <dbReference type="Pfam" id="PF01743"/>
    </source>
</evidence>
<evidence type="ECO:0000256" key="4">
    <source>
        <dbReference type="ARBA" id="ARBA00022695"/>
    </source>
</evidence>
<evidence type="ECO:0000256" key="3">
    <source>
        <dbReference type="ARBA" id="ARBA00022694"/>
    </source>
</evidence>
<evidence type="ECO:0000313" key="11">
    <source>
        <dbReference type="EMBL" id="AEM42070.1"/>
    </source>
</evidence>
<dbReference type="KEGG" id="kvl:KVU_2231"/>
<accession>F9Y673</accession>
<dbReference type="AlphaFoldDB" id="F9Y673"/>
<dbReference type="SUPFAM" id="SSF81891">
    <property type="entry name" value="Poly A polymerase C-terminal region-like"/>
    <property type="match status" value="1"/>
</dbReference>
<dbReference type="RefSeq" id="WP_013385455.1">
    <property type="nucleotide sequence ID" value="NC_017384.1"/>
</dbReference>